<feature type="signal peptide" evidence="1">
    <location>
        <begin position="1"/>
        <end position="19"/>
    </location>
</feature>
<dbReference type="InterPro" id="IPR021302">
    <property type="entry name" value="DUF2780_VcgC/VcgE"/>
</dbReference>
<sequence>MKKLLTLVVLVGLSSIANAEEKSWWDSLLSMVGIGEETEQVQAAPSASGLIDSVVSGLGVSETQAQGGIAALFNYAKQNVSEEQFSKLSEYIPGADTVLTYLPAIEGIKQEGLAGLIDKAAGMNESLAQLNELRKQFDVLGLDTAMIQKYVEQAKSYLDTPQGQEAKNLLMESLSQLSI</sequence>
<reference evidence="2 3" key="1">
    <citation type="submission" date="2023-09" db="EMBL/GenBank/DDBJ databases">
        <authorList>
            <person name="Rey-Velasco X."/>
        </authorList>
    </citation>
    <scope>NUCLEOTIDE SEQUENCE [LARGE SCALE GENOMIC DNA]</scope>
    <source>
        <strain evidence="2 3">P117</strain>
    </source>
</reference>
<organism evidence="2 3">
    <name type="scientific">Glaciecola petra</name>
    <dbReference type="NCBI Taxonomy" id="3075602"/>
    <lineage>
        <taxon>Bacteria</taxon>
        <taxon>Pseudomonadati</taxon>
        <taxon>Pseudomonadota</taxon>
        <taxon>Gammaproteobacteria</taxon>
        <taxon>Alteromonadales</taxon>
        <taxon>Alteromonadaceae</taxon>
        <taxon>Glaciecola</taxon>
    </lineage>
</organism>
<keyword evidence="1" id="KW-0732">Signal</keyword>
<dbReference type="EMBL" id="JAVRHX010000001">
    <property type="protein sequence ID" value="MDT0593561.1"/>
    <property type="molecule type" value="Genomic_DNA"/>
</dbReference>
<dbReference type="RefSeq" id="WP_311367069.1">
    <property type="nucleotide sequence ID" value="NZ_JAVRHX010000001.1"/>
</dbReference>
<gene>
    <name evidence="2" type="ORF">RM552_01730</name>
</gene>
<name>A0ABU2ZMT1_9ALTE</name>
<dbReference type="Proteomes" id="UP001253545">
    <property type="component" value="Unassembled WGS sequence"/>
</dbReference>
<accession>A0ABU2ZMT1</accession>
<feature type="chain" id="PRO_5047101099" evidence="1">
    <location>
        <begin position="20"/>
        <end position="179"/>
    </location>
</feature>
<evidence type="ECO:0000313" key="3">
    <source>
        <dbReference type="Proteomes" id="UP001253545"/>
    </source>
</evidence>
<keyword evidence="3" id="KW-1185">Reference proteome</keyword>
<proteinExistence type="predicted"/>
<comment type="caution">
    <text evidence="2">The sequence shown here is derived from an EMBL/GenBank/DDBJ whole genome shotgun (WGS) entry which is preliminary data.</text>
</comment>
<evidence type="ECO:0000256" key="1">
    <source>
        <dbReference type="SAM" id="SignalP"/>
    </source>
</evidence>
<dbReference type="Pfam" id="PF11075">
    <property type="entry name" value="DUF2780"/>
    <property type="match status" value="1"/>
</dbReference>
<evidence type="ECO:0000313" key="2">
    <source>
        <dbReference type="EMBL" id="MDT0593561.1"/>
    </source>
</evidence>
<protein>
    <submittedName>
        <fullName evidence="2">DUF2780 domain-containing protein</fullName>
    </submittedName>
</protein>